<dbReference type="PANTHER" id="PTHR43761:SF1">
    <property type="entry name" value="D-ISOMER SPECIFIC 2-HYDROXYACID DEHYDROGENASE CATALYTIC DOMAIN-CONTAINING PROTEIN-RELATED"/>
    <property type="match status" value="1"/>
</dbReference>
<feature type="domain" description="D-isomer specific 2-hydroxyacid dehydrogenase NAD-binding" evidence="6">
    <location>
        <begin position="113"/>
        <end position="285"/>
    </location>
</feature>
<evidence type="ECO:0000313" key="8">
    <source>
        <dbReference type="Proteomes" id="UP000003494"/>
    </source>
</evidence>
<gene>
    <name evidence="7" type="primary">pdxB</name>
    <name evidence="7" type="ORF">GCWU000342_01970</name>
</gene>
<organism evidence="7 8">
    <name type="scientific">Shuttleworthella satelles DSM 14600</name>
    <dbReference type="NCBI Taxonomy" id="626523"/>
    <lineage>
        <taxon>Bacteria</taxon>
        <taxon>Bacillati</taxon>
        <taxon>Bacillota</taxon>
        <taxon>Clostridia</taxon>
        <taxon>Lachnospirales</taxon>
        <taxon>Lachnospiraceae</taxon>
        <taxon>Shuttleworthella</taxon>
    </lineage>
</organism>
<dbReference type="Proteomes" id="UP000003494">
    <property type="component" value="Unassembled WGS sequence"/>
</dbReference>
<dbReference type="PANTHER" id="PTHR43761">
    <property type="entry name" value="D-ISOMER SPECIFIC 2-HYDROXYACID DEHYDROGENASE FAMILY PROTEIN (AFU_ORTHOLOGUE AFUA_1G13630)"/>
    <property type="match status" value="1"/>
</dbReference>
<dbReference type="HOGENOM" id="CLU_019796_1_3_9"/>
<evidence type="ECO:0000256" key="4">
    <source>
        <dbReference type="RuleBase" id="RU003719"/>
    </source>
</evidence>
<dbReference type="InterPro" id="IPR006139">
    <property type="entry name" value="D-isomer_2_OHA_DH_cat_dom"/>
</dbReference>
<dbReference type="SUPFAM" id="SSF51735">
    <property type="entry name" value="NAD(P)-binding Rossmann-fold domains"/>
    <property type="match status" value="1"/>
</dbReference>
<dbReference type="eggNOG" id="COG0111">
    <property type="taxonomic scope" value="Bacteria"/>
</dbReference>
<name>C4GE24_9FIRM</name>
<evidence type="ECO:0000313" key="7">
    <source>
        <dbReference type="EMBL" id="EEP27276.1"/>
    </source>
</evidence>
<dbReference type="GO" id="GO:0033711">
    <property type="term" value="F:4-phosphoerythronate dehydrogenase activity"/>
    <property type="evidence" value="ECO:0007669"/>
    <property type="project" value="UniProtKB-EC"/>
</dbReference>
<dbReference type="GO" id="GO:0051287">
    <property type="term" value="F:NAD binding"/>
    <property type="evidence" value="ECO:0007669"/>
    <property type="project" value="InterPro"/>
</dbReference>
<dbReference type="InterPro" id="IPR006140">
    <property type="entry name" value="D-isomer_DH_NAD-bd"/>
</dbReference>
<dbReference type="InterPro" id="IPR050418">
    <property type="entry name" value="D-iso_2-hydroxyacid_DH_PdxB"/>
</dbReference>
<evidence type="ECO:0000256" key="1">
    <source>
        <dbReference type="ARBA" id="ARBA00005854"/>
    </source>
</evidence>
<dbReference type="Pfam" id="PF00389">
    <property type="entry name" value="2-Hacid_dh"/>
    <property type="match status" value="1"/>
</dbReference>
<dbReference type="SUPFAM" id="SSF52283">
    <property type="entry name" value="Formate/glycerate dehydrogenase catalytic domain-like"/>
    <property type="match status" value="1"/>
</dbReference>
<keyword evidence="8" id="KW-1185">Reference proteome</keyword>
<comment type="caution">
    <text evidence="7">The sequence shown here is derived from an EMBL/GenBank/DDBJ whole genome shotgun (WGS) entry which is preliminary data.</text>
</comment>
<feature type="domain" description="D-isomer specific 2-hydroxyacid dehydrogenase catalytic" evidence="5">
    <location>
        <begin position="21"/>
        <end position="311"/>
    </location>
</feature>
<keyword evidence="3" id="KW-0520">NAD</keyword>
<reference evidence="7" key="1">
    <citation type="submission" date="2009-04" db="EMBL/GenBank/DDBJ databases">
        <authorList>
            <person name="Weinstock G."/>
            <person name="Sodergren E."/>
            <person name="Clifton S."/>
            <person name="Fulton L."/>
            <person name="Fulton B."/>
            <person name="Courtney L."/>
            <person name="Fronick C."/>
            <person name="Harrison M."/>
            <person name="Strong C."/>
            <person name="Farmer C."/>
            <person name="Delahaunty K."/>
            <person name="Markovic C."/>
            <person name="Hall O."/>
            <person name="Minx P."/>
            <person name="Tomlinson C."/>
            <person name="Mitreva M."/>
            <person name="Nelson J."/>
            <person name="Hou S."/>
            <person name="Wollam A."/>
            <person name="Pepin K.H."/>
            <person name="Johnson M."/>
            <person name="Bhonagiri V."/>
            <person name="Nash W.E."/>
            <person name="Warren W."/>
            <person name="Chinwalla A."/>
            <person name="Mardis E.R."/>
            <person name="Wilson R.K."/>
        </authorList>
    </citation>
    <scope>NUCLEOTIDE SEQUENCE [LARGE SCALE GENOMIC DNA]</scope>
    <source>
        <strain evidence="7">DSM 14600</strain>
    </source>
</reference>
<evidence type="ECO:0000259" key="6">
    <source>
        <dbReference type="Pfam" id="PF02826"/>
    </source>
</evidence>
<keyword evidence="2 4" id="KW-0560">Oxidoreductase</keyword>
<dbReference type="Pfam" id="PF02826">
    <property type="entry name" value="2-Hacid_dh_C"/>
    <property type="match status" value="1"/>
</dbReference>
<dbReference type="STRING" id="626523.GCWU000342_01970"/>
<dbReference type="EC" id="1.1.1.290" evidence="7"/>
<dbReference type="Gene3D" id="3.40.50.720">
    <property type="entry name" value="NAD(P)-binding Rossmann-like Domain"/>
    <property type="match status" value="2"/>
</dbReference>
<dbReference type="FunFam" id="3.40.50.720:FF:000203">
    <property type="entry name" value="D-3-phosphoglycerate dehydrogenase (SerA)"/>
    <property type="match status" value="1"/>
</dbReference>
<dbReference type="AlphaFoldDB" id="C4GE24"/>
<comment type="similarity">
    <text evidence="1 4">Belongs to the D-isomer specific 2-hydroxyacid dehydrogenase family.</text>
</comment>
<dbReference type="PROSITE" id="PS00670">
    <property type="entry name" value="D_2_HYDROXYACID_DH_2"/>
    <property type="match status" value="1"/>
</dbReference>
<dbReference type="EMBL" id="ACIP02000007">
    <property type="protein sequence ID" value="EEP27276.1"/>
    <property type="molecule type" value="Genomic_DNA"/>
</dbReference>
<protein>
    <submittedName>
        <fullName evidence="7">4-phosphoerythronate dehydrogenase</fullName>
        <ecNumber evidence="7">1.1.1.290</ecNumber>
    </submittedName>
</protein>
<sequence length="316" mass="33934">MSKIVIMESLGISAEELAARKAPFEAQGHVFVDYPKTTDSAQLVEEAKDADAMILANMPMPADVLRKCDKLKFIDVAFTGVDHVGLDAAKEKNIAVSNASGYSNEAVSELVIGTTLSLARNLRSVEDRCREGKDKTGLVGWEIKGKTVGIIGFGKIGTRTGELFHAFGANVLAQSRTHHDGVAGYIEQVTQDELLRRSDIVVLHCPLNDSTRGMINAEKLAMMKPTALLVNVARGPVVAGKDLAVALENGVIAGAAIDVFDKEPPLDTASPILHAPNCLVTPHVAFATQQSMSLRAEIVFDNLAKWMEGHQINVIL</sequence>
<evidence type="ECO:0000259" key="5">
    <source>
        <dbReference type="Pfam" id="PF00389"/>
    </source>
</evidence>
<dbReference type="RefSeq" id="WP_006906951.1">
    <property type="nucleotide sequence ID" value="NZ_GG665867.1"/>
</dbReference>
<evidence type="ECO:0000256" key="2">
    <source>
        <dbReference type="ARBA" id="ARBA00023002"/>
    </source>
</evidence>
<dbReference type="InterPro" id="IPR029753">
    <property type="entry name" value="D-isomer_DH_CS"/>
</dbReference>
<evidence type="ECO:0000256" key="3">
    <source>
        <dbReference type="ARBA" id="ARBA00023027"/>
    </source>
</evidence>
<accession>C4GE24</accession>
<proteinExistence type="inferred from homology"/>
<dbReference type="InterPro" id="IPR036291">
    <property type="entry name" value="NAD(P)-bd_dom_sf"/>
</dbReference>